<organism evidence="2">
    <name type="scientific">Enterococcus faecium</name>
    <name type="common">Streptococcus faecium</name>
    <dbReference type="NCBI Taxonomy" id="1352"/>
    <lineage>
        <taxon>Bacteria</taxon>
        <taxon>Bacillati</taxon>
        <taxon>Bacillota</taxon>
        <taxon>Bacilli</taxon>
        <taxon>Lactobacillales</taxon>
        <taxon>Enterococcaceae</taxon>
        <taxon>Enterococcus</taxon>
    </lineage>
</organism>
<evidence type="ECO:0000256" key="1">
    <source>
        <dbReference type="SAM" id="Phobius"/>
    </source>
</evidence>
<keyword evidence="1" id="KW-1133">Transmembrane helix</keyword>
<dbReference type="AlphaFoldDB" id="A0A7D5G148"/>
<proteinExistence type="predicted"/>
<feature type="transmembrane region" description="Helical" evidence="1">
    <location>
        <begin position="20"/>
        <end position="40"/>
    </location>
</feature>
<protein>
    <submittedName>
        <fullName evidence="2">Uncharacterized protein</fullName>
    </submittedName>
</protein>
<evidence type="ECO:0000313" key="2">
    <source>
        <dbReference type="EMBL" id="QLG04470.1"/>
    </source>
</evidence>
<keyword evidence="2" id="KW-0614">Plasmid</keyword>
<keyword evidence="1" id="KW-0812">Transmembrane</keyword>
<reference evidence="2" key="1">
    <citation type="submission" date="2020-05" db="EMBL/GenBank/DDBJ databases">
        <authorList>
            <person name="Shadrin A.M."/>
            <person name="Buzikov R.M."/>
            <person name="Piligrimova E.G."/>
        </authorList>
    </citation>
    <scope>NUCLEOTIDE SEQUENCE</scope>
    <source>
        <strain evidence="2">FS86</strain>
        <plasmid evidence="2">unnamed</plasmid>
    </source>
</reference>
<geneLocation type="plasmid" evidence="2">
    <name>unnamed</name>
</geneLocation>
<accession>A0A7D5G148</accession>
<name>A0A7D5G148_ENTFC</name>
<keyword evidence="1" id="KW-0472">Membrane</keyword>
<dbReference type="EMBL" id="MT501398">
    <property type="protein sequence ID" value="QLG04470.1"/>
    <property type="molecule type" value="Genomic_DNA"/>
</dbReference>
<sequence length="43" mass="4982">MDLTNMKKKDILLKLGKAILIVSFFIVGFLVAKMIFSLFLKHR</sequence>